<dbReference type="Gene3D" id="3.20.20.70">
    <property type="entry name" value="Aldolase class I"/>
    <property type="match status" value="1"/>
</dbReference>
<dbReference type="Proteomes" id="UP001243623">
    <property type="component" value="Chromosome"/>
</dbReference>
<dbReference type="KEGG" id="sgbi:P3F81_07405"/>
<dbReference type="FunFam" id="3.20.20.70:FF:000037">
    <property type="entry name" value="Tryptophan synthase alpha chain"/>
    <property type="match status" value="1"/>
</dbReference>
<evidence type="ECO:0000256" key="4">
    <source>
        <dbReference type="ARBA" id="ARBA00022605"/>
    </source>
</evidence>
<dbReference type="HAMAP" id="MF_00131">
    <property type="entry name" value="Trp_synth_alpha"/>
    <property type="match status" value="1"/>
</dbReference>
<dbReference type="PANTHER" id="PTHR43406">
    <property type="entry name" value="TRYPTOPHAN SYNTHASE, ALPHA CHAIN"/>
    <property type="match status" value="1"/>
</dbReference>
<dbReference type="SUPFAM" id="SSF51366">
    <property type="entry name" value="Ribulose-phoshate binding barrel"/>
    <property type="match status" value="1"/>
</dbReference>
<evidence type="ECO:0000256" key="1">
    <source>
        <dbReference type="ARBA" id="ARBA00003365"/>
    </source>
</evidence>
<proteinExistence type="inferred from homology"/>
<evidence type="ECO:0000256" key="5">
    <source>
        <dbReference type="ARBA" id="ARBA00022822"/>
    </source>
</evidence>
<evidence type="ECO:0000256" key="6">
    <source>
        <dbReference type="ARBA" id="ARBA00023141"/>
    </source>
</evidence>
<keyword evidence="12" id="KW-1185">Reference proteome</keyword>
<gene>
    <name evidence="9 11" type="primary">trpA</name>
    <name evidence="11" type="ORF">P3F81_07405</name>
</gene>
<evidence type="ECO:0000313" key="11">
    <source>
        <dbReference type="EMBL" id="WIW69744.1"/>
    </source>
</evidence>
<evidence type="ECO:0000256" key="7">
    <source>
        <dbReference type="ARBA" id="ARBA00023239"/>
    </source>
</evidence>
<comment type="similarity">
    <text evidence="9 10">Belongs to the TrpA family.</text>
</comment>
<sequence>MMSRLSSTFARLKQEGKKALVIYLMAGVPDFEKTFELVLATEKAGADVVELGIPFSDPIADGHVIQEAGVKALQNGATMQQVLELVKKLREHTQIPLIGMGYINTMMNVGIEKFITDFQTAGLDGLIIPDLPHEESKEIAEFCRLHHFHLAEFVTPNTTSERITETCKSADGFIYCVSVNGVTGVRKIDYTPIHEVIRMVRKQTDIPLAVGFGIGDGASAVEATKFADGAIVGSAVVKRILESDFAGAIGLIKSIRQALDERKE</sequence>
<dbReference type="GO" id="GO:0005829">
    <property type="term" value="C:cytosol"/>
    <property type="evidence" value="ECO:0007669"/>
    <property type="project" value="TreeGrafter"/>
</dbReference>
<evidence type="ECO:0000256" key="3">
    <source>
        <dbReference type="ARBA" id="ARBA00011270"/>
    </source>
</evidence>
<dbReference type="InterPro" id="IPR002028">
    <property type="entry name" value="Trp_synthase_suA"/>
</dbReference>
<dbReference type="EC" id="4.2.1.20" evidence="9"/>
<dbReference type="RefSeq" id="WP_147669934.1">
    <property type="nucleotide sequence ID" value="NZ_CP120678.1"/>
</dbReference>
<dbReference type="NCBIfam" id="TIGR00262">
    <property type="entry name" value="trpA"/>
    <property type="match status" value="1"/>
</dbReference>
<evidence type="ECO:0000256" key="9">
    <source>
        <dbReference type="HAMAP-Rule" id="MF_00131"/>
    </source>
</evidence>
<dbReference type="PANTHER" id="PTHR43406:SF1">
    <property type="entry name" value="TRYPTOPHAN SYNTHASE ALPHA CHAIN, CHLOROPLASTIC"/>
    <property type="match status" value="1"/>
</dbReference>
<dbReference type="PROSITE" id="PS00167">
    <property type="entry name" value="TRP_SYNTHASE_ALPHA"/>
    <property type="match status" value="1"/>
</dbReference>
<dbReference type="InterPro" id="IPR013785">
    <property type="entry name" value="Aldolase_TIM"/>
</dbReference>
<comment type="subunit">
    <text evidence="3 9">Tetramer of two alpha and two beta chains.</text>
</comment>
<protein>
    <recommendedName>
        <fullName evidence="9">Tryptophan synthase alpha chain</fullName>
        <ecNumber evidence="9">4.2.1.20</ecNumber>
    </recommendedName>
</protein>
<feature type="active site" description="Proton acceptor" evidence="9">
    <location>
        <position position="61"/>
    </location>
</feature>
<keyword evidence="6 9" id="KW-0057">Aromatic amino acid biosynthesis</keyword>
<reference evidence="11" key="1">
    <citation type="submission" date="2023-03" db="EMBL/GenBank/DDBJ databases">
        <title>Selenobaculum gbiensis gen. nov. sp. nov., a new bacterium isolated from the gut microbiota of IBD patient.</title>
        <authorList>
            <person name="Yeo S."/>
            <person name="Park H."/>
            <person name="Huh C.S."/>
        </authorList>
    </citation>
    <scope>NUCLEOTIDE SEQUENCE</scope>
    <source>
        <strain evidence="11">ICN-92133</strain>
    </source>
</reference>
<dbReference type="GO" id="GO:0004834">
    <property type="term" value="F:tryptophan synthase activity"/>
    <property type="evidence" value="ECO:0007669"/>
    <property type="project" value="UniProtKB-UniRule"/>
</dbReference>
<organism evidence="11 12">
    <name type="scientific">Selenobaculum gibii</name>
    <dbReference type="NCBI Taxonomy" id="3054208"/>
    <lineage>
        <taxon>Bacteria</taxon>
        <taxon>Bacillati</taxon>
        <taxon>Bacillota</taxon>
        <taxon>Negativicutes</taxon>
        <taxon>Selenomonadales</taxon>
        <taxon>Selenomonadaceae</taxon>
        <taxon>Selenobaculum</taxon>
    </lineage>
</organism>
<comment type="function">
    <text evidence="1 9">The alpha subunit is responsible for the aldol cleavage of indoleglycerol phosphate to indole and glyceraldehyde 3-phosphate.</text>
</comment>
<feature type="active site" description="Proton acceptor" evidence="9">
    <location>
        <position position="50"/>
    </location>
</feature>
<dbReference type="InterPro" id="IPR018204">
    <property type="entry name" value="Trp_synthase_alpha_AS"/>
</dbReference>
<dbReference type="EMBL" id="CP120678">
    <property type="protein sequence ID" value="WIW69744.1"/>
    <property type="molecule type" value="Genomic_DNA"/>
</dbReference>
<evidence type="ECO:0000313" key="12">
    <source>
        <dbReference type="Proteomes" id="UP001243623"/>
    </source>
</evidence>
<evidence type="ECO:0000256" key="8">
    <source>
        <dbReference type="ARBA" id="ARBA00049047"/>
    </source>
</evidence>
<keyword evidence="4 9" id="KW-0028">Amino-acid biosynthesis</keyword>
<dbReference type="InterPro" id="IPR011060">
    <property type="entry name" value="RibuloseP-bd_barrel"/>
</dbReference>
<evidence type="ECO:0000256" key="10">
    <source>
        <dbReference type="RuleBase" id="RU003662"/>
    </source>
</evidence>
<accession>A0A9Y2AF86</accession>
<comment type="pathway">
    <text evidence="2 9">Amino-acid biosynthesis; L-tryptophan biosynthesis; L-tryptophan from chorismate: step 5/5.</text>
</comment>
<dbReference type="AlphaFoldDB" id="A0A9Y2AF86"/>
<name>A0A9Y2AF86_9FIRM</name>
<evidence type="ECO:0000256" key="2">
    <source>
        <dbReference type="ARBA" id="ARBA00004733"/>
    </source>
</evidence>
<dbReference type="CDD" id="cd04724">
    <property type="entry name" value="Tryptophan_synthase_alpha"/>
    <property type="match status" value="1"/>
</dbReference>
<comment type="catalytic activity">
    <reaction evidence="8 9">
        <text>(1S,2R)-1-C-(indol-3-yl)glycerol 3-phosphate + L-serine = D-glyceraldehyde 3-phosphate + L-tryptophan + H2O</text>
        <dbReference type="Rhea" id="RHEA:10532"/>
        <dbReference type="ChEBI" id="CHEBI:15377"/>
        <dbReference type="ChEBI" id="CHEBI:33384"/>
        <dbReference type="ChEBI" id="CHEBI:57912"/>
        <dbReference type="ChEBI" id="CHEBI:58866"/>
        <dbReference type="ChEBI" id="CHEBI:59776"/>
        <dbReference type="EC" id="4.2.1.20"/>
    </reaction>
</comment>
<dbReference type="Pfam" id="PF00290">
    <property type="entry name" value="Trp_syntA"/>
    <property type="match status" value="1"/>
</dbReference>
<keyword evidence="5 9" id="KW-0822">Tryptophan biosynthesis</keyword>
<keyword evidence="7 9" id="KW-0456">Lyase</keyword>